<comment type="caution">
    <text evidence="2">The sequence shown here is derived from an EMBL/GenBank/DDBJ whole genome shotgun (WGS) entry which is preliminary data.</text>
</comment>
<feature type="region of interest" description="Disordered" evidence="1">
    <location>
        <begin position="61"/>
        <end position="104"/>
    </location>
</feature>
<feature type="compositionally biased region" description="Basic residues" evidence="1">
    <location>
        <begin position="1"/>
        <end position="12"/>
    </location>
</feature>
<reference evidence="3" key="1">
    <citation type="journal article" date="2019" name="Int. J. Syst. Evol. Microbiol.">
        <title>The Global Catalogue of Microorganisms (GCM) 10K type strain sequencing project: providing services to taxonomists for standard genome sequencing and annotation.</title>
        <authorList>
            <consortium name="The Broad Institute Genomics Platform"/>
            <consortium name="The Broad Institute Genome Sequencing Center for Infectious Disease"/>
            <person name="Wu L."/>
            <person name="Ma J."/>
        </authorList>
    </citation>
    <scope>NUCLEOTIDE SEQUENCE [LARGE SCALE GENOMIC DNA]</scope>
    <source>
        <strain evidence="3">JCM 31406</strain>
    </source>
</reference>
<feature type="compositionally biased region" description="Polar residues" evidence="1">
    <location>
        <begin position="13"/>
        <end position="36"/>
    </location>
</feature>
<protein>
    <submittedName>
        <fullName evidence="2">Uncharacterized protein</fullName>
    </submittedName>
</protein>
<feature type="compositionally biased region" description="Polar residues" evidence="1">
    <location>
        <begin position="73"/>
        <end position="84"/>
    </location>
</feature>
<proteinExistence type="predicted"/>
<name>A0ABQ2STG9_9DEIO</name>
<dbReference type="Proteomes" id="UP000620633">
    <property type="component" value="Unassembled WGS sequence"/>
</dbReference>
<evidence type="ECO:0000313" key="3">
    <source>
        <dbReference type="Proteomes" id="UP000620633"/>
    </source>
</evidence>
<keyword evidence="3" id="KW-1185">Reference proteome</keyword>
<evidence type="ECO:0000256" key="1">
    <source>
        <dbReference type="SAM" id="MobiDB-lite"/>
    </source>
</evidence>
<accession>A0ABQ2STG9</accession>
<dbReference type="EMBL" id="BMQO01000021">
    <property type="protein sequence ID" value="GGS37546.1"/>
    <property type="molecule type" value="Genomic_DNA"/>
</dbReference>
<evidence type="ECO:0000313" key="2">
    <source>
        <dbReference type="EMBL" id="GGS37546.1"/>
    </source>
</evidence>
<organism evidence="2 3">
    <name type="scientific">Deinococcus knuensis</name>
    <dbReference type="NCBI Taxonomy" id="1837380"/>
    <lineage>
        <taxon>Bacteria</taxon>
        <taxon>Thermotogati</taxon>
        <taxon>Deinococcota</taxon>
        <taxon>Deinococci</taxon>
        <taxon>Deinococcales</taxon>
        <taxon>Deinococcaceae</taxon>
        <taxon>Deinococcus</taxon>
    </lineage>
</organism>
<feature type="compositionally biased region" description="Basic and acidic residues" evidence="1">
    <location>
        <begin position="183"/>
        <end position="193"/>
    </location>
</feature>
<sequence>MEFARKPARRPGTHTNQQTHSTQPFPEQAAPSSQRDLQAFLRRPVQLQRRVAQPALRAAHLLREDERARSEQRATLQRQAQHPETSPVPPPLRPHEVPTRPAQPAEWVTVMRFQAQQAQDRALSTREWAQFTALQRQVAAQLGQAYRQDSSPGPARQDAMAAHLLSLQRHPLSAPRVRGPGRRVHESESPVEG</sequence>
<feature type="compositionally biased region" description="Basic and acidic residues" evidence="1">
    <location>
        <begin position="61"/>
        <end position="72"/>
    </location>
</feature>
<feature type="region of interest" description="Disordered" evidence="1">
    <location>
        <begin position="1"/>
        <end position="41"/>
    </location>
</feature>
<feature type="region of interest" description="Disordered" evidence="1">
    <location>
        <begin position="169"/>
        <end position="193"/>
    </location>
</feature>
<gene>
    <name evidence="2" type="ORF">GCM10008961_31390</name>
</gene>